<gene>
    <name evidence="5" type="primary">rpmD</name>
    <name evidence="7" type="ORF">C7450_106392</name>
</gene>
<evidence type="ECO:0000256" key="5">
    <source>
        <dbReference type="HAMAP-Rule" id="MF_01371"/>
    </source>
</evidence>
<dbReference type="PANTHER" id="PTHR15892">
    <property type="entry name" value="MITOCHONDRIAL RIBOSOMAL PROTEIN L30"/>
    <property type="match status" value="1"/>
</dbReference>
<comment type="caution">
    <text evidence="7">The sequence shown here is derived from an EMBL/GenBank/DDBJ whole genome shotgun (WGS) entry which is preliminary data.</text>
</comment>
<accession>A0A2V3U6S3</accession>
<feature type="domain" description="Large ribosomal subunit protein uL30-like ferredoxin-like fold" evidence="6">
    <location>
        <begin position="11"/>
        <end position="60"/>
    </location>
</feature>
<dbReference type="HAMAP" id="MF_01371_B">
    <property type="entry name" value="Ribosomal_uL30_B"/>
    <property type="match status" value="1"/>
</dbReference>
<dbReference type="Pfam" id="PF00327">
    <property type="entry name" value="Ribosomal_L30"/>
    <property type="match status" value="1"/>
</dbReference>
<name>A0A2V3U6S3_9HYPH</name>
<comment type="subunit">
    <text evidence="2 5">Part of the 50S ribosomal subunit.</text>
</comment>
<dbReference type="EMBL" id="QJJK01000006">
    <property type="protein sequence ID" value="PXW58214.1"/>
    <property type="molecule type" value="Genomic_DNA"/>
</dbReference>
<dbReference type="AlphaFoldDB" id="A0A2V3U6S3"/>
<dbReference type="NCBIfam" id="TIGR01308">
    <property type="entry name" value="rpmD_bact"/>
    <property type="match status" value="1"/>
</dbReference>
<dbReference type="GO" id="GO:0022625">
    <property type="term" value="C:cytosolic large ribosomal subunit"/>
    <property type="evidence" value="ECO:0007669"/>
    <property type="project" value="TreeGrafter"/>
</dbReference>
<comment type="similarity">
    <text evidence="1 5">Belongs to the universal ribosomal protein uL30 family.</text>
</comment>
<dbReference type="InterPro" id="IPR005996">
    <property type="entry name" value="Ribosomal_uL30_bac-type"/>
</dbReference>
<evidence type="ECO:0000313" key="7">
    <source>
        <dbReference type="EMBL" id="PXW58214.1"/>
    </source>
</evidence>
<dbReference type="PANTHER" id="PTHR15892:SF2">
    <property type="entry name" value="LARGE RIBOSOMAL SUBUNIT PROTEIN UL30M"/>
    <property type="match status" value="1"/>
</dbReference>
<evidence type="ECO:0000256" key="2">
    <source>
        <dbReference type="ARBA" id="ARBA00011838"/>
    </source>
</evidence>
<evidence type="ECO:0000256" key="3">
    <source>
        <dbReference type="ARBA" id="ARBA00022980"/>
    </source>
</evidence>
<dbReference type="GO" id="GO:0003735">
    <property type="term" value="F:structural constituent of ribosome"/>
    <property type="evidence" value="ECO:0007669"/>
    <property type="project" value="InterPro"/>
</dbReference>
<organism evidence="7 8">
    <name type="scientific">Chelatococcus asaccharovorans</name>
    <dbReference type="NCBI Taxonomy" id="28210"/>
    <lineage>
        <taxon>Bacteria</taxon>
        <taxon>Pseudomonadati</taxon>
        <taxon>Pseudomonadota</taxon>
        <taxon>Alphaproteobacteria</taxon>
        <taxon>Hyphomicrobiales</taxon>
        <taxon>Chelatococcaceae</taxon>
        <taxon>Chelatococcus</taxon>
    </lineage>
</organism>
<dbReference type="RefSeq" id="WP_110375497.1">
    <property type="nucleotide sequence ID" value="NZ_CAKNFM010000006.1"/>
</dbReference>
<dbReference type="InterPro" id="IPR016082">
    <property type="entry name" value="Ribosomal_uL30_ferredoxin-like"/>
</dbReference>
<evidence type="ECO:0000259" key="6">
    <source>
        <dbReference type="Pfam" id="PF00327"/>
    </source>
</evidence>
<proteinExistence type="inferred from homology"/>
<dbReference type="GO" id="GO:0006412">
    <property type="term" value="P:translation"/>
    <property type="evidence" value="ECO:0007669"/>
    <property type="project" value="UniProtKB-UniRule"/>
</dbReference>
<reference evidence="7 8" key="1">
    <citation type="submission" date="2018-05" db="EMBL/GenBank/DDBJ databases">
        <title>Genomic Encyclopedia of Type Strains, Phase IV (KMG-IV): sequencing the most valuable type-strain genomes for metagenomic binning, comparative biology and taxonomic classification.</title>
        <authorList>
            <person name="Goeker M."/>
        </authorList>
    </citation>
    <scope>NUCLEOTIDE SEQUENCE [LARGE SCALE GENOMIC DNA]</scope>
    <source>
        <strain evidence="7 8">DSM 6462</strain>
    </source>
</reference>
<dbReference type="InterPro" id="IPR036919">
    <property type="entry name" value="Ribo_uL30_ferredoxin-like_sf"/>
</dbReference>
<dbReference type="Proteomes" id="UP000248021">
    <property type="component" value="Unassembled WGS sequence"/>
</dbReference>
<dbReference type="CDD" id="cd01658">
    <property type="entry name" value="Ribosomal_L30"/>
    <property type="match status" value="1"/>
</dbReference>
<dbReference type="SUPFAM" id="SSF55129">
    <property type="entry name" value="Ribosomal protein L30p/L7e"/>
    <property type="match status" value="1"/>
</dbReference>
<keyword evidence="8" id="KW-1185">Reference proteome</keyword>
<protein>
    <recommendedName>
        <fullName evidence="5">Large ribosomal subunit protein uL30</fullName>
    </recommendedName>
</protein>
<dbReference type="OrthoDB" id="9812790at2"/>
<evidence type="ECO:0000256" key="4">
    <source>
        <dbReference type="ARBA" id="ARBA00023274"/>
    </source>
</evidence>
<keyword evidence="3 5" id="KW-0689">Ribosomal protein</keyword>
<dbReference type="Gene3D" id="3.30.1390.20">
    <property type="entry name" value="Ribosomal protein L30, ferredoxin-like fold domain"/>
    <property type="match status" value="1"/>
</dbReference>
<evidence type="ECO:0000256" key="1">
    <source>
        <dbReference type="ARBA" id="ARBA00007594"/>
    </source>
</evidence>
<sequence length="70" mass="7699">MAQSSGKKTVTVEQIGSPIRRVAAQRQTLIGLGLNKLHRRSVLEDTPAVRGMIDKVRHLVRVVDDTPAAR</sequence>
<keyword evidence="4 5" id="KW-0687">Ribonucleoprotein</keyword>
<dbReference type="PIRSF" id="PIRSF002211">
    <property type="entry name" value="Ribosomal_L30_bac-type"/>
    <property type="match status" value="1"/>
</dbReference>
<evidence type="ECO:0000313" key="8">
    <source>
        <dbReference type="Proteomes" id="UP000248021"/>
    </source>
</evidence>